<dbReference type="SUPFAM" id="SSF53901">
    <property type="entry name" value="Thiolase-like"/>
    <property type="match status" value="1"/>
</dbReference>
<name>A0A7G1PG33_9ACTN</name>
<dbReference type="Pfam" id="PF22691">
    <property type="entry name" value="Thiolase_C_1"/>
    <property type="match status" value="1"/>
</dbReference>
<dbReference type="GO" id="GO:0016747">
    <property type="term" value="F:acyltransferase activity, transferring groups other than amino-acyl groups"/>
    <property type="evidence" value="ECO:0007669"/>
    <property type="project" value="InterPro"/>
</dbReference>
<dbReference type="InterPro" id="IPR055140">
    <property type="entry name" value="Thiolase_C_2"/>
</dbReference>
<dbReference type="PANTHER" id="PTHR42870:SF1">
    <property type="entry name" value="NON-SPECIFIC LIPID-TRANSFER PROTEIN-LIKE 2"/>
    <property type="match status" value="1"/>
</dbReference>
<dbReference type="InterPro" id="IPR002155">
    <property type="entry name" value="Thiolase"/>
</dbReference>
<keyword evidence="3" id="KW-1185">Reference proteome</keyword>
<dbReference type="Proteomes" id="UP000516444">
    <property type="component" value="Chromosome"/>
</dbReference>
<dbReference type="NCBIfam" id="NF006180">
    <property type="entry name" value="PRK08313.1"/>
    <property type="match status" value="1"/>
</dbReference>
<dbReference type="InterPro" id="IPR016039">
    <property type="entry name" value="Thiolase-like"/>
</dbReference>
<proteinExistence type="predicted"/>
<feature type="domain" description="Thiolase C-terminal" evidence="1">
    <location>
        <begin position="267"/>
        <end position="396"/>
    </location>
</feature>
<evidence type="ECO:0000313" key="3">
    <source>
        <dbReference type="Proteomes" id="UP000516444"/>
    </source>
</evidence>
<dbReference type="CDD" id="cd00829">
    <property type="entry name" value="SCP-x_thiolase"/>
    <property type="match status" value="1"/>
</dbReference>
<dbReference type="RefSeq" id="WP_246596649.1">
    <property type="nucleotide sequence ID" value="NZ_AP023440.1"/>
</dbReference>
<dbReference type="PANTHER" id="PTHR42870">
    <property type="entry name" value="ACETYL-COA C-ACETYLTRANSFERASE"/>
    <property type="match status" value="1"/>
</dbReference>
<evidence type="ECO:0000313" key="2">
    <source>
        <dbReference type="EMBL" id="BCL32756.1"/>
    </source>
</evidence>
<protein>
    <submittedName>
        <fullName evidence="2">Acetyl-CoA acetyltransferase</fullName>
    </submittedName>
</protein>
<evidence type="ECO:0000259" key="1">
    <source>
        <dbReference type="Pfam" id="PF22691"/>
    </source>
</evidence>
<dbReference type="Gene3D" id="3.40.47.10">
    <property type="match status" value="1"/>
</dbReference>
<sequence length="412" mass="43530">MSDTESNALSNALSNASGNALSSATGKEPVAVVGIGQTKHVAARRDVSIAGLVREAARRALADAELTWADIDAVVIGKAPDFFEGVMMPELYLADALGAVGKPMLRVHTAGSVGGSTALVATNLVAGRVHGTVLTLAYEKQSESNAMWGLSLPIPFQQPLLAGAGGFFAPHVRAYMRRTGAPDTVGSLVAYKDRRNALKNPYAHLHEHGITLEKVQASPMLWDPIRYSETCPSSDGACAMVLTDRAGAARSPRPPAWLHGGAMRSEPTLFAGKDFVSPRAGKDCAADVYRQAGIADPRRDIDAVEMYVPFSWYEPMWLENLGFADEGEGWKLTESGVTELDGDLPVNMSGGVLSTNPIGASGMIRFAEAALQVRGQAGEHQVDGARRVLGHAYGGGSQFFSMWLVGAAPPTS</sequence>
<gene>
    <name evidence="2" type="primary">atoB</name>
    <name evidence="2" type="ORF">GCM10017557_76150</name>
</gene>
<organism evidence="2 3">
    <name type="scientific">Streptomyces aurantiacus</name>
    <dbReference type="NCBI Taxonomy" id="47760"/>
    <lineage>
        <taxon>Bacteria</taxon>
        <taxon>Bacillati</taxon>
        <taxon>Actinomycetota</taxon>
        <taxon>Actinomycetes</taxon>
        <taxon>Kitasatosporales</taxon>
        <taxon>Streptomycetaceae</taxon>
        <taxon>Streptomyces</taxon>
        <taxon>Streptomyces aurantiacus group</taxon>
    </lineage>
</organism>
<dbReference type="KEGG" id="sgm:GCM10017557_76150"/>
<dbReference type="PIRSF" id="PIRSF000429">
    <property type="entry name" value="Ac-CoA_Ac_transf"/>
    <property type="match status" value="1"/>
</dbReference>
<dbReference type="EMBL" id="AP023440">
    <property type="protein sequence ID" value="BCL32756.1"/>
    <property type="molecule type" value="Genomic_DNA"/>
</dbReference>
<dbReference type="AlphaFoldDB" id="A0A7G1PG33"/>
<accession>A0A7G1PG33</accession>
<reference evidence="2 3" key="1">
    <citation type="journal article" date="2014" name="Int. J. Syst. Evol. Microbiol.">
        <title>Complete genome sequence of Corynebacterium casei LMG S-19264T (=DSM 44701T), isolated from a smear-ripened cheese.</title>
        <authorList>
            <consortium name="US DOE Joint Genome Institute (JGI-PGF)"/>
            <person name="Walter F."/>
            <person name="Albersmeier A."/>
            <person name="Kalinowski J."/>
            <person name="Ruckert C."/>
        </authorList>
    </citation>
    <scope>NUCLEOTIDE SEQUENCE [LARGE SCALE GENOMIC DNA]</scope>
    <source>
        <strain evidence="2 3">JCM 4677</strain>
    </source>
</reference>